<reference evidence="3" key="1">
    <citation type="submission" date="2020-12" db="EMBL/GenBank/DDBJ databases">
        <title>Prauserella sp. ASG 168, a novel actinomycete isolated from cave rock.</title>
        <authorList>
            <person name="Suriyachadkun C."/>
        </authorList>
    </citation>
    <scope>NUCLEOTIDE SEQUENCE</scope>
    <source>
        <strain evidence="3">ASG 168</strain>
    </source>
</reference>
<feature type="region of interest" description="Disordered" evidence="1">
    <location>
        <begin position="74"/>
        <end position="93"/>
    </location>
</feature>
<protein>
    <submittedName>
        <fullName evidence="3">HNH endonuclease</fullName>
    </submittedName>
</protein>
<proteinExistence type="predicted"/>
<dbReference type="GO" id="GO:0004519">
    <property type="term" value="F:endonuclease activity"/>
    <property type="evidence" value="ECO:0007669"/>
    <property type="project" value="UniProtKB-KW"/>
</dbReference>
<gene>
    <name evidence="3" type="ORF">JHE00_12385</name>
</gene>
<evidence type="ECO:0000256" key="1">
    <source>
        <dbReference type="SAM" id="MobiDB-lite"/>
    </source>
</evidence>
<feature type="domain" description="HNH nuclease" evidence="2">
    <location>
        <begin position="15"/>
        <end position="74"/>
    </location>
</feature>
<dbReference type="AlphaFoldDB" id="A0A934V4V7"/>
<dbReference type="SMART" id="SM00507">
    <property type="entry name" value="HNHc"/>
    <property type="match status" value="1"/>
</dbReference>
<dbReference type="EMBL" id="JAENJH010000002">
    <property type="protein sequence ID" value="MBK1785124.1"/>
    <property type="molecule type" value="Genomic_DNA"/>
</dbReference>
<keyword evidence="3" id="KW-0255">Endonuclease</keyword>
<accession>A0A934V4V7</accession>
<evidence type="ECO:0000259" key="2">
    <source>
        <dbReference type="SMART" id="SM00507"/>
    </source>
</evidence>
<keyword evidence="3" id="KW-0378">Hydrolase</keyword>
<sequence length="93" mass="10752">MSTAWEGGSTRRWRKIRLFVLDRDRWICQLCHQPIDPTRNGRRDPKAPSVHHTRGKVNGDDPAYLVAAHRKCNMDIGDPSAQPDPEPRPVTRW</sequence>
<evidence type="ECO:0000313" key="4">
    <source>
        <dbReference type="Proteomes" id="UP000635245"/>
    </source>
</evidence>
<dbReference type="Proteomes" id="UP000635245">
    <property type="component" value="Unassembled WGS sequence"/>
</dbReference>
<keyword evidence="4" id="KW-1185">Reference proteome</keyword>
<dbReference type="Gene3D" id="1.10.30.50">
    <property type="match status" value="1"/>
</dbReference>
<dbReference type="RefSeq" id="WP_200318016.1">
    <property type="nucleotide sequence ID" value="NZ_JAENJH010000002.1"/>
</dbReference>
<dbReference type="InterPro" id="IPR003615">
    <property type="entry name" value="HNH_nuc"/>
</dbReference>
<keyword evidence="3" id="KW-0540">Nuclease</keyword>
<comment type="caution">
    <text evidence="3">The sequence shown here is derived from an EMBL/GenBank/DDBJ whole genome shotgun (WGS) entry which is preliminary data.</text>
</comment>
<name>A0A934V4V7_9PSEU</name>
<evidence type="ECO:0000313" key="3">
    <source>
        <dbReference type="EMBL" id="MBK1785124.1"/>
    </source>
</evidence>
<feature type="region of interest" description="Disordered" evidence="1">
    <location>
        <begin position="35"/>
        <end position="60"/>
    </location>
</feature>
<organism evidence="3 4">
    <name type="scientific">Prauserella cavernicola</name>
    <dbReference type="NCBI Taxonomy" id="2800127"/>
    <lineage>
        <taxon>Bacteria</taxon>
        <taxon>Bacillati</taxon>
        <taxon>Actinomycetota</taxon>
        <taxon>Actinomycetes</taxon>
        <taxon>Pseudonocardiales</taxon>
        <taxon>Pseudonocardiaceae</taxon>
        <taxon>Prauserella</taxon>
    </lineage>
</organism>